<evidence type="ECO:0000313" key="7">
    <source>
        <dbReference type="EMBL" id="RSH77157.1"/>
    </source>
</evidence>
<dbReference type="RefSeq" id="XP_028472304.1">
    <property type="nucleotide sequence ID" value="XM_028619435.1"/>
</dbReference>
<dbReference type="InterPro" id="IPR051380">
    <property type="entry name" value="pH-response_reg_palI/RIM9"/>
</dbReference>
<dbReference type="GO" id="GO:0005886">
    <property type="term" value="C:plasma membrane"/>
    <property type="evidence" value="ECO:0007669"/>
    <property type="project" value="InterPro"/>
</dbReference>
<dbReference type="Proteomes" id="UP000279236">
    <property type="component" value="Unassembled WGS sequence"/>
</dbReference>
<protein>
    <recommendedName>
        <fullName evidence="9">Pali-domain-containing protein</fullName>
    </recommendedName>
</protein>
<dbReference type="EMBL" id="RSCE01000018">
    <property type="protein sequence ID" value="RSH77157.1"/>
    <property type="molecule type" value="Genomic_DNA"/>
</dbReference>
<feature type="transmembrane region" description="Helical" evidence="5">
    <location>
        <begin position="93"/>
        <end position="110"/>
    </location>
</feature>
<dbReference type="Pfam" id="PF06687">
    <property type="entry name" value="SUR7"/>
    <property type="match status" value="1"/>
</dbReference>
<organism evidence="7 8">
    <name type="scientific">Apiotrichum porosum</name>
    <dbReference type="NCBI Taxonomy" id="105984"/>
    <lineage>
        <taxon>Eukaryota</taxon>
        <taxon>Fungi</taxon>
        <taxon>Dikarya</taxon>
        <taxon>Basidiomycota</taxon>
        <taxon>Agaricomycotina</taxon>
        <taxon>Tremellomycetes</taxon>
        <taxon>Trichosporonales</taxon>
        <taxon>Trichosporonaceae</taxon>
        <taxon>Apiotrichum</taxon>
    </lineage>
</organism>
<reference evidence="7 8" key="1">
    <citation type="submission" date="2018-11" db="EMBL/GenBank/DDBJ databases">
        <title>Genome sequence of Apiotrichum porosum DSM 27194.</title>
        <authorList>
            <person name="Aliyu H."/>
            <person name="Gorte O."/>
            <person name="Ochsenreither K."/>
        </authorList>
    </citation>
    <scope>NUCLEOTIDE SEQUENCE [LARGE SCALE GENOMIC DNA]</scope>
    <source>
        <strain evidence="7 8">DSM 27194</strain>
    </source>
</reference>
<dbReference type="GeneID" id="39588334"/>
<dbReference type="GO" id="GO:0035838">
    <property type="term" value="C:growing cell tip"/>
    <property type="evidence" value="ECO:0007669"/>
    <property type="project" value="TreeGrafter"/>
</dbReference>
<dbReference type="PANTHER" id="PTHR28013:SF3">
    <property type="entry name" value="PROTEIN DCV1-RELATED"/>
    <property type="match status" value="1"/>
</dbReference>
<evidence type="ECO:0008006" key="9">
    <source>
        <dbReference type="Google" id="ProtNLM"/>
    </source>
</evidence>
<comment type="caution">
    <text evidence="7">The sequence shown here is derived from an EMBL/GenBank/DDBJ whole genome shotgun (WGS) entry which is preliminary data.</text>
</comment>
<keyword evidence="2 5" id="KW-0812">Transmembrane</keyword>
<evidence type="ECO:0000256" key="1">
    <source>
        <dbReference type="ARBA" id="ARBA00004141"/>
    </source>
</evidence>
<gene>
    <name evidence="7" type="ORF">EHS24_003791</name>
</gene>
<feature type="chain" id="PRO_5019031798" description="Pali-domain-containing protein" evidence="6">
    <location>
        <begin position="24"/>
        <end position="288"/>
    </location>
</feature>
<keyword evidence="3 5" id="KW-1133">Transmembrane helix</keyword>
<name>A0A427XEI5_9TREE</name>
<evidence type="ECO:0000256" key="2">
    <source>
        <dbReference type="ARBA" id="ARBA00022692"/>
    </source>
</evidence>
<dbReference type="Gene3D" id="1.20.140.150">
    <property type="match status" value="1"/>
</dbReference>
<proteinExistence type="predicted"/>
<evidence type="ECO:0000256" key="5">
    <source>
        <dbReference type="SAM" id="Phobius"/>
    </source>
</evidence>
<feature type="signal peptide" evidence="6">
    <location>
        <begin position="1"/>
        <end position="23"/>
    </location>
</feature>
<evidence type="ECO:0000313" key="8">
    <source>
        <dbReference type="Proteomes" id="UP000279236"/>
    </source>
</evidence>
<keyword evidence="8" id="KW-1185">Reference proteome</keyword>
<dbReference type="InterPro" id="IPR009571">
    <property type="entry name" value="SUR7/Rim9-like_fungi"/>
</dbReference>
<dbReference type="AlphaFoldDB" id="A0A427XEI5"/>
<sequence>MFGRLGTFMLFCAFVLLLIASLSAPIINGLGFLDVHVGSASYHFGAWGYCQTSGGHSCTSSGLGYNLGSIIGQLSNESDLSKNTYTALTKANVLVPVACVLAFIAFLIALCSRKIGYLLASVMSVLAFVVSLVIMVVNFSTYGAAKNDVNGNNNNVSASYGAAMWILLAATILLLLASFTTLFECCCGRRRKQRDHDAAVTAAAVGTTGAAATAGSTSRWGRKRKNKAAVNDMSTVRSNDGLVTGTKDGYGHTNDELLHNDPALGDPALNTTTGGGHFWNKEKTTAVV</sequence>
<evidence type="ECO:0000256" key="4">
    <source>
        <dbReference type="ARBA" id="ARBA00023136"/>
    </source>
</evidence>
<evidence type="ECO:0000256" key="6">
    <source>
        <dbReference type="SAM" id="SignalP"/>
    </source>
</evidence>
<feature type="transmembrane region" description="Helical" evidence="5">
    <location>
        <begin position="162"/>
        <end position="183"/>
    </location>
</feature>
<evidence type="ECO:0000256" key="3">
    <source>
        <dbReference type="ARBA" id="ARBA00022989"/>
    </source>
</evidence>
<comment type="subcellular location">
    <subcellularLocation>
        <location evidence="1">Membrane</location>
        <topology evidence="1">Multi-pass membrane protein</topology>
    </subcellularLocation>
</comment>
<accession>A0A427XEI5</accession>
<dbReference type="GO" id="GO:0032153">
    <property type="term" value="C:cell division site"/>
    <property type="evidence" value="ECO:0007669"/>
    <property type="project" value="TreeGrafter"/>
</dbReference>
<keyword evidence="4 5" id="KW-0472">Membrane</keyword>
<dbReference type="STRING" id="105984.A0A427XEI5"/>
<feature type="transmembrane region" description="Helical" evidence="5">
    <location>
        <begin position="117"/>
        <end position="142"/>
    </location>
</feature>
<dbReference type="OrthoDB" id="2354757at2759"/>
<dbReference type="PANTHER" id="PTHR28013">
    <property type="entry name" value="PROTEIN DCV1-RELATED"/>
    <property type="match status" value="1"/>
</dbReference>
<keyword evidence="6" id="KW-0732">Signal</keyword>